<proteinExistence type="predicted"/>
<dbReference type="EMBL" id="BK015925">
    <property type="protein sequence ID" value="DAF85376.1"/>
    <property type="molecule type" value="Genomic_DNA"/>
</dbReference>
<sequence length="86" mass="9870">MKIRRRIACFTVNVEVTTEGGNKVPDFVIRYSKMPSAREIKSEMEMRHGHADGTPVIFRTLGIIPTTKVMEMDIEKFIENAEEVNE</sequence>
<organism evidence="1">
    <name type="scientific">Podoviridae sp. ct1ev3</name>
    <dbReference type="NCBI Taxonomy" id="2825216"/>
    <lineage>
        <taxon>Viruses</taxon>
        <taxon>Duplodnaviria</taxon>
        <taxon>Heunggongvirae</taxon>
        <taxon>Uroviricota</taxon>
        <taxon>Caudoviricetes</taxon>
    </lineage>
</organism>
<reference evidence="1" key="1">
    <citation type="journal article" date="2021" name="Proc. Natl. Acad. Sci. U.S.A.">
        <title>A Catalog of Tens of Thousands of Viruses from Human Metagenomes Reveals Hidden Associations with Chronic Diseases.</title>
        <authorList>
            <person name="Tisza M.J."/>
            <person name="Buck C.B."/>
        </authorList>
    </citation>
    <scope>NUCLEOTIDE SEQUENCE</scope>
    <source>
        <strain evidence="1">Ct1ev3</strain>
    </source>
</reference>
<name>A0A8S5TT61_9CAUD</name>
<evidence type="ECO:0000313" key="1">
    <source>
        <dbReference type="EMBL" id="DAF85376.1"/>
    </source>
</evidence>
<accession>A0A8S5TT61</accession>
<protein>
    <submittedName>
        <fullName evidence="1">Uncharacterized protein</fullName>
    </submittedName>
</protein>